<dbReference type="HOGENOM" id="CLU_398326_0_0_6"/>
<dbReference type="AlphaFoldDB" id="A5EWE3"/>
<gene>
    <name evidence="2" type="ordered locus">DNO_0238</name>
</gene>
<dbReference type="SMART" id="SM00052">
    <property type="entry name" value="EAL"/>
    <property type="match status" value="1"/>
</dbReference>
<sequence length="684" mass="77807">MAEEKATCAIVLLSTDMEWMHALNKGLQRFFLVNERKVDSLAALDAALDAAPADVVVAQVAEGMPTVDKVRAVLAQKSPDAGFIAISQGQRLDEQIKLGAEFSLSRMDLLSAIRMVQQIMRVKELQITAQNEQKKATAQYDLYQRLYHNSPDPICYLQDGLFIDVNPAFLRVFKVEDRAALDALTIMSFVPLKTERTLKQMMKLALEKEIVPAEQMELITSGEENLEMMVQAAHVMMNGEQVIQLYFRDKNASGGGSTIDATTGLGGPEVLQASIKQMQERSEEKAFLGTWIYFWLENYREVLQKDGIAPAEILMKSTAEMCQRLLPPSTEIARYHDDALLIWVTGDKEQTIVRFKNLIERLDESVPENIGRMIHPHTFAGMQELLTESDFSDLLSKGFRSVRSMAMGQAQERIAEPTSANMSRKDERRIYQIQQLIKQNRLAVRYQPISAIEPDGIPRFSDFFHILPDPDIPEGEEEELELEQLLQTAERFKLGRIIERYKINRFLQDVLSFSGDQAHLTAFLKVMGDALNDEEFAPWIANQLKQTGINPKQLVFELGVDTVFNNFTGTLNLIEVMRPLGARIAIADLARLEDDINELFARIKPEVIKLDLREIDTFEEDEEVKFMKGILEYAKENNVMLIADHMESPAQLSRVWPYDVPFVQGDCILPPLENFNYDFKEPIF</sequence>
<dbReference type="PANTHER" id="PTHR33121:SF23">
    <property type="entry name" value="CYCLIC DI-GMP PHOSPHODIESTERASE PDEB"/>
    <property type="match status" value="1"/>
</dbReference>
<dbReference type="Proteomes" id="UP000000248">
    <property type="component" value="Chromosome"/>
</dbReference>
<dbReference type="eggNOG" id="COG2200">
    <property type="taxonomic scope" value="Bacteria"/>
</dbReference>
<evidence type="ECO:0000313" key="3">
    <source>
        <dbReference type="Proteomes" id="UP000000248"/>
    </source>
</evidence>
<dbReference type="SUPFAM" id="SSF55073">
    <property type="entry name" value="Nucleotide cyclase"/>
    <property type="match status" value="1"/>
</dbReference>
<organism evidence="2 3">
    <name type="scientific">Dichelobacter nodosus (strain VCS1703A)</name>
    <dbReference type="NCBI Taxonomy" id="246195"/>
    <lineage>
        <taxon>Bacteria</taxon>
        <taxon>Pseudomonadati</taxon>
        <taxon>Pseudomonadota</taxon>
        <taxon>Gammaproteobacteria</taxon>
        <taxon>Cardiobacteriales</taxon>
        <taxon>Cardiobacteriaceae</taxon>
        <taxon>Dichelobacter</taxon>
    </lineage>
</organism>
<dbReference type="InterPro" id="IPR000014">
    <property type="entry name" value="PAS"/>
</dbReference>
<protein>
    <recommendedName>
        <fullName evidence="1">EAL domain-containing protein</fullName>
    </recommendedName>
</protein>
<proteinExistence type="predicted"/>
<dbReference type="EMBL" id="CP000513">
    <property type="protein sequence ID" value="ABQ14065.1"/>
    <property type="molecule type" value="Genomic_DNA"/>
</dbReference>
<dbReference type="OrthoDB" id="7052318at2"/>
<name>A5EWE3_DICNV</name>
<dbReference type="PROSITE" id="PS50883">
    <property type="entry name" value="EAL"/>
    <property type="match status" value="1"/>
</dbReference>
<dbReference type="eggNOG" id="COG2199">
    <property type="taxonomic scope" value="Bacteria"/>
</dbReference>
<dbReference type="InterPro" id="IPR035965">
    <property type="entry name" value="PAS-like_dom_sf"/>
</dbReference>
<dbReference type="SUPFAM" id="SSF141868">
    <property type="entry name" value="EAL domain-like"/>
    <property type="match status" value="1"/>
</dbReference>
<dbReference type="Gene3D" id="3.30.450.20">
    <property type="entry name" value="PAS domain"/>
    <property type="match status" value="1"/>
</dbReference>
<dbReference type="PANTHER" id="PTHR33121">
    <property type="entry name" value="CYCLIC DI-GMP PHOSPHODIESTERASE PDEF"/>
    <property type="match status" value="1"/>
</dbReference>
<dbReference type="InterPro" id="IPR029787">
    <property type="entry name" value="Nucleotide_cyclase"/>
</dbReference>
<dbReference type="Gene3D" id="3.30.70.270">
    <property type="match status" value="1"/>
</dbReference>
<dbReference type="Pfam" id="PF00563">
    <property type="entry name" value="EAL"/>
    <property type="match status" value="1"/>
</dbReference>
<dbReference type="InterPro" id="IPR001633">
    <property type="entry name" value="EAL_dom"/>
</dbReference>
<dbReference type="SUPFAM" id="SSF55785">
    <property type="entry name" value="PYP-like sensor domain (PAS domain)"/>
    <property type="match status" value="1"/>
</dbReference>
<dbReference type="InterPro" id="IPR050706">
    <property type="entry name" value="Cyclic-di-GMP_PDE-like"/>
</dbReference>
<dbReference type="InterPro" id="IPR035919">
    <property type="entry name" value="EAL_sf"/>
</dbReference>
<dbReference type="GO" id="GO:0071111">
    <property type="term" value="F:cyclic-guanylate-specific phosphodiesterase activity"/>
    <property type="evidence" value="ECO:0007669"/>
    <property type="project" value="InterPro"/>
</dbReference>
<reference evidence="2 3" key="1">
    <citation type="journal article" date="2007" name="Nat. Biotechnol.">
        <title>Genome sequence and identification of candidate vaccine antigens from the animal pathogen Dichelobacter nodosus.</title>
        <authorList>
            <person name="Myers G.S."/>
            <person name="Parker D."/>
            <person name="Al-Hasani K."/>
            <person name="Kennan R.M."/>
            <person name="Seemann T."/>
            <person name="Ren Q."/>
            <person name="Badger J.H."/>
            <person name="Selengut J.D."/>
            <person name="Deboy R.T."/>
            <person name="Tettelin H."/>
            <person name="Boyce J.D."/>
            <person name="McCarl V.P."/>
            <person name="Han X."/>
            <person name="Nelson W.C."/>
            <person name="Madupu R."/>
            <person name="Mohamoud Y."/>
            <person name="Holley T."/>
            <person name="Fedorova N."/>
            <person name="Khouri H."/>
            <person name="Bottomley S.P."/>
            <person name="Whittington R.J."/>
            <person name="Adler B."/>
            <person name="Songer J.G."/>
            <person name="Rood J.I."/>
            <person name="Paulsen I.T."/>
        </authorList>
    </citation>
    <scope>NUCLEOTIDE SEQUENCE [LARGE SCALE GENOMIC DNA]</scope>
    <source>
        <strain evidence="2 3">VCS1703A</strain>
    </source>
</reference>
<dbReference type="STRING" id="246195.DNO_0238"/>
<evidence type="ECO:0000313" key="2">
    <source>
        <dbReference type="EMBL" id="ABQ14065.1"/>
    </source>
</evidence>
<accession>A5EWE3</accession>
<dbReference type="Gene3D" id="3.20.20.450">
    <property type="entry name" value="EAL domain"/>
    <property type="match status" value="1"/>
</dbReference>
<feature type="domain" description="EAL" evidence="1">
    <location>
        <begin position="426"/>
        <end position="684"/>
    </location>
</feature>
<dbReference type="RefSeq" id="WP_012030586.1">
    <property type="nucleotide sequence ID" value="NC_009446.1"/>
</dbReference>
<dbReference type="Pfam" id="PF13188">
    <property type="entry name" value="PAS_8"/>
    <property type="match status" value="1"/>
</dbReference>
<evidence type="ECO:0000259" key="1">
    <source>
        <dbReference type="PROSITE" id="PS50883"/>
    </source>
</evidence>
<dbReference type="InterPro" id="IPR043128">
    <property type="entry name" value="Rev_trsase/Diguanyl_cyclase"/>
</dbReference>
<keyword evidence="3" id="KW-1185">Reference proteome</keyword>
<dbReference type="KEGG" id="dno:DNO_0238"/>